<sequence length="135" mass="15112">MTTIPSTLNHLSLPSRDASATAAFFERHLGFETSSFGTSRILKKDGLDIVIEHVTDRDVSWPTNFHIGVELASRDDVERLHAELVSHAVPMETDVFLHARGSRFFCWVPGGVMLEVNTRADAEPRFRATFASQRT</sequence>
<reference evidence="2 3" key="1">
    <citation type="journal article" date="2008" name="Int. J. Syst. Evol. Microbiol.">
        <title>Description of Roseateles aquatilis sp. nov. and Roseateles terrae sp. nov., in the class Betaproteobacteria, and emended description of the genus Roseateles.</title>
        <authorList>
            <person name="Gomila M."/>
            <person name="Bowien B."/>
            <person name="Falsen E."/>
            <person name="Moore E.R."/>
            <person name="Lalucat J."/>
        </authorList>
    </citation>
    <scope>NUCLEOTIDE SEQUENCE [LARGE SCALE GENOMIC DNA]</scope>
    <source>
        <strain evidence="2 3">CCUG 48205</strain>
    </source>
</reference>
<dbReference type="PROSITE" id="PS51819">
    <property type="entry name" value="VOC"/>
    <property type="match status" value="1"/>
</dbReference>
<keyword evidence="2" id="KW-0560">Oxidoreductase</keyword>
<dbReference type="SUPFAM" id="SSF54593">
    <property type="entry name" value="Glyoxalase/Bleomycin resistance protein/Dihydroxybiphenyl dioxygenase"/>
    <property type="match status" value="1"/>
</dbReference>
<dbReference type="InterPro" id="IPR037523">
    <property type="entry name" value="VOC_core"/>
</dbReference>
<dbReference type="AlphaFoldDB" id="A0A246JDR8"/>
<evidence type="ECO:0000313" key="3">
    <source>
        <dbReference type="Proteomes" id="UP000197468"/>
    </source>
</evidence>
<evidence type="ECO:0000259" key="1">
    <source>
        <dbReference type="PROSITE" id="PS51819"/>
    </source>
</evidence>
<dbReference type="Gene3D" id="3.10.180.10">
    <property type="entry name" value="2,3-Dihydroxybiphenyl 1,2-Dioxygenase, domain 1"/>
    <property type="match status" value="1"/>
</dbReference>
<evidence type="ECO:0000313" key="2">
    <source>
        <dbReference type="EMBL" id="OWQ90795.1"/>
    </source>
</evidence>
<gene>
    <name evidence="2" type="ORF">CDN99_11540</name>
</gene>
<protein>
    <submittedName>
        <fullName evidence="2">Extradiol dioxygenase</fullName>
    </submittedName>
</protein>
<dbReference type="InterPro" id="IPR029068">
    <property type="entry name" value="Glyas_Bleomycin-R_OHBP_Dase"/>
</dbReference>
<feature type="domain" description="VOC" evidence="1">
    <location>
        <begin position="7"/>
        <end position="119"/>
    </location>
</feature>
<dbReference type="GO" id="GO:0051213">
    <property type="term" value="F:dioxygenase activity"/>
    <property type="evidence" value="ECO:0007669"/>
    <property type="project" value="UniProtKB-KW"/>
</dbReference>
<dbReference type="RefSeq" id="WP_088385001.1">
    <property type="nucleotide sequence ID" value="NZ_NIOF01000004.1"/>
</dbReference>
<keyword evidence="3" id="KW-1185">Reference proteome</keyword>
<comment type="caution">
    <text evidence="2">The sequence shown here is derived from an EMBL/GenBank/DDBJ whole genome shotgun (WGS) entry which is preliminary data.</text>
</comment>
<dbReference type="OrthoDB" id="9093825at2"/>
<organism evidence="2 3">
    <name type="scientific">Roseateles aquatilis</name>
    <dbReference type="NCBI Taxonomy" id="431061"/>
    <lineage>
        <taxon>Bacteria</taxon>
        <taxon>Pseudomonadati</taxon>
        <taxon>Pseudomonadota</taxon>
        <taxon>Betaproteobacteria</taxon>
        <taxon>Burkholderiales</taxon>
        <taxon>Sphaerotilaceae</taxon>
        <taxon>Roseateles</taxon>
    </lineage>
</organism>
<dbReference type="Proteomes" id="UP000197468">
    <property type="component" value="Unassembled WGS sequence"/>
</dbReference>
<dbReference type="InterPro" id="IPR004360">
    <property type="entry name" value="Glyas_Fos-R_dOase_dom"/>
</dbReference>
<dbReference type="CDD" id="cd06587">
    <property type="entry name" value="VOC"/>
    <property type="match status" value="1"/>
</dbReference>
<accession>A0A246JDR8</accession>
<keyword evidence="2" id="KW-0223">Dioxygenase</keyword>
<dbReference type="EMBL" id="NIOF01000004">
    <property type="protein sequence ID" value="OWQ90795.1"/>
    <property type="molecule type" value="Genomic_DNA"/>
</dbReference>
<proteinExistence type="predicted"/>
<name>A0A246JDR8_9BURK</name>
<dbReference type="Pfam" id="PF00903">
    <property type="entry name" value="Glyoxalase"/>
    <property type="match status" value="1"/>
</dbReference>